<reference evidence="1 2" key="1">
    <citation type="submission" date="2013-12" db="EMBL/GenBank/DDBJ databases">
        <authorList>
            <person name="Formusa P.A."/>
            <person name="Habash M."/>
            <person name="Lee H."/>
            <person name="Trevors J.T."/>
        </authorList>
    </citation>
    <scope>NUCLEOTIDE SEQUENCE [LARGE SCALE GENOMIC DNA]</scope>
    <source>
        <strain evidence="1 2">PD30</strain>
    </source>
</reference>
<gene>
    <name evidence="1" type="ORF">V466_25370</name>
</gene>
<dbReference type="EMBL" id="AZQQ01000100">
    <property type="protein sequence ID" value="KDD66114.1"/>
    <property type="molecule type" value="Genomic_DNA"/>
</dbReference>
<organism evidence="1 2">
    <name type="scientific">Pseudomonas mandelii PD30</name>
    <dbReference type="NCBI Taxonomy" id="1419583"/>
    <lineage>
        <taxon>Bacteria</taxon>
        <taxon>Pseudomonadati</taxon>
        <taxon>Pseudomonadota</taxon>
        <taxon>Gammaproteobacteria</taxon>
        <taxon>Pseudomonadales</taxon>
        <taxon>Pseudomonadaceae</taxon>
        <taxon>Pseudomonas</taxon>
    </lineage>
</organism>
<accession>A0A059KWK2</accession>
<name>A0A059KWK2_9PSED</name>
<dbReference type="AlphaFoldDB" id="A0A059KWK2"/>
<proteinExistence type="predicted"/>
<evidence type="ECO:0000313" key="2">
    <source>
        <dbReference type="Proteomes" id="UP000026739"/>
    </source>
</evidence>
<comment type="caution">
    <text evidence="1">The sequence shown here is derived from an EMBL/GenBank/DDBJ whole genome shotgun (WGS) entry which is preliminary data.</text>
</comment>
<sequence>MRLSELLFLSYSPAFFFTHVPRLPFNFIQAANRVKCLFGQLAFIRDVQIKKFAAGMSHAADFGQYEKLLCPVQHPAYRSWASR</sequence>
<evidence type="ECO:0000313" key="1">
    <source>
        <dbReference type="EMBL" id="KDD66114.1"/>
    </source>
</evidence>
<protein>
    <submittedName>
        <fullName evidence="1">Uncharacterized protein</fullName>
    </submittedName>
</protein>
<dbReference type="Proteomes" id="UP000026739">
    <property type="component" value="Unassembled WGS sequence"/>
</dbReference>